<protein>
    <submittedName>
        <fullName evidence="1">Uncharacterized protein</fullName>
    </submittedName>
</protein>
<comment type="caution">
    <text evidence="1">The sequence shown here is derived from an EMBL/GenBank/DDBJ whole genome shotgun (WGS) entry which is preliminary data.</text>
</comment>
<evidence type="ECO:0000313" key="2">
    <source>
        <dbReference type="Proteomes" id="UP000655225"/>
    </source>
</evidence>
<dbReference type="OrthoDB" id="75710at2759"/>
<keyword evidence="2" id="KW-1185">Reference proteome</keyword>
<evidence type="ECO:0000313" key="1">
    <source>
        <dbReference type="EMBL" id="KAF8391918.1"/>
    </source>
</evidence>
<reference evidence="1 2" key="1">
    <citation type="submission" date="2020-04" db="EMBL/GenBank/DDBJ databases">
        <title>Plant Genome Project.</title>
        <authorList>
            <person name="Zhang R.-G."/>
        </authorList>
    </citation>
    <scope>NUCLEOTIDE SEQUENCE [LARGE SCALE GENOMIC DNA]</scope>
    <source>
        <strain evidence="1">YNK0</strain>
        <tissue evidence="1">Leaf</tissue>
    </source>
</reference>
<organism evidence="1 2">
    <name type="scientific">Tetracentron sinense</name>
    <name type="common">Spur-leaf</name>
    <dbReference type="NCBI Taxonomy" id="13715"/>
    <lineage>
        <taxon>Eukaryota</taxon>
        <taxon>Viridiplantae</taxon>
        <taxon>Streptophyta</taxon>
        <taxon>Embryophyta</taxon>
        <taxon>Tracheophyta</taxon>
        <taxon>Spermatophyta</taxon>
        <taxon>Magnoliopsida</taxon>
        <taxon>Trochodendrales</taxon>
        <taxon>Trochodendraceae</taxon>
        <taxon>Tetracentron</taxon>
    </lineage>
</organism>
<sequence length="147" mass="15734">MVFNILKEVYGVRISNQVENSCPLPNSEVLMVEDNEEDIRVYLKANILTGNTMQLMACAELAIRCVKVNPVERLSMMEAAKELRRIIRCTVVAATKVSNGIDGPGADEVSRVEMLSSLIGVVEGSTSRVGIGDSLEGADSGTGGMEG</sequence>
<proteinExistence type="predicted"/>
<dbReference type="AlphaFoldDB" id="A0A835D646"/>
<dbReference type="EMBL" id="JABCRI010000016">
    <property type="protein sequence ID" value="KAF8391918.1"/>
    <property type="molecule type" value="Genomic_DNA"/>
</dbReference>
<dbReference type="Proteomes" id="UP000655225">
    <property type="component" value="Unassembled WGS sequence"/>
</dbReference>
<gene>
    <name evidence="1" type="ORF">HHK36_022258</name>
</gene>
<accession>A0A835D646</accession>
<name>A0A835D646_TETSI</name>